<feature type="compositionally biased region" description="Basic and acidic residues" evidence="1">
    <location>
        <begin position="289"/>
        <end position="312"/>
    </location>
</feature>
<proteinExistence type="predicted"/>
<organism evidence="3 4">
    <name type="scientific">Agrocybe chaxingu</name>
    <dbReference type="NCBI Taxonomy" id="84603"/>
    <lineage>
        <taxon>Eukaryota</taxon>
        <taxon>Fungi</taxon>
        <taxon>Dikarya</taxon>
        <taxon>Basidiomycota</taxon>
        <taxon>Agaricomycotina</taxon>
        <taxon>Agaricomycetes</taxon>
        <taxon>Agaricomycetidae</taxon>
        <taxon>Agaricales</taxon>
        <taxon>Agaricineae</taxon>
        <taxon>Strophariaceae</taxon>
        <taxon>Agrocybe</taxon>
    </lineage>
</organism>
<feature type="region of interest" description="Disordered" evidence="1">
    <location>
        <begin position="369"/>
        <end position="390"/>
    </location>
</feature>
<dbReference type="EMBL" id="JANKHO010000163">
    <property type="protein sequence ID" value="KAJ3514067.1"/>
    <property type="molecule type" value="Genomic_DNA"/>
</dbReference>
<feature type="compositionally biased region" description="Basic and acidic residues" evidence="1">
    <location>
        <begin position="369"/>
        <end position="381"/>
    </location>
</feature>
<keyword evidence="4" id="KW-1185">Reference proteome</keyword>
<dbReference type="Proteomes" id="UP001148786">
    <property type="component" value="Unassembled WGS sequence"/>
</dbReference>
<feature type="region of interest" description="Disordered" evidence="1">
    <location>
        <begin position="127"/>
        <end position="172"/>
    </location>
</feature>
<evidence type="ECO:0000259" key="2">
    <source>
        <dbReference type="Pfam" id="PF03184"/>
    </source>
</evidence>
<gene>
    <name evidence="3" type="ORF">NLJ89_g2589</name>
</gene>
<feature type="region of interest" description="Disordered" evidence="1">
    <location>
        <begin position="289"/>
        <end position="340"/>
    </location>
</feature>
<dbReference type="GO" id="GO:0003676">
    <property type="term" value="F:nucleic acid binding"/>
    <property type="evidence" value="ECO:0007669"/>
    <property type="project" value="InterPro"/>
</dbReference>
<comment type="caution">
    <text evidence="3">The sequence shown here is derived from an EMBL/GenBank/DDBJ whole genome shotgun (WGS) entry which is preliminary data.</text>
</comment>
<evidence type="ECO:0000313" key="4">
    <source>
        <dbReference type="Proteomes" id="UP001148786"/>
    </source>
</evidence>
<dbReference type="Pfam" id="PF03184">
    <property type="entry name" value="DDE_1"/>
    <property type="match status" value="1"/>
</dbReference>
<dbReference type="OrthoDB" id="3257623at2759"/>
<reference evidence="3" key="1">
    <citation type="submission" date="2022-07" db="EMBL/GenBank/DDBJ databases">
        <title>Genome Sequence of Agrocybe chaxingu.</title>
        <authorList>
            <person name="Buettner E."/>
        </authorList>
    </citation>
    <scope>NUCLEOTIDE SEQUENCE</scope>
    <source>
        <strain evidence="3">MP-N11</strain>
    </source>
</reference>
<sequence>MTQKKTTTTQIGPSQALVSRINHLRELLKCLPSTLPLNPATSSYDFGLDPEKLEDRGPLGAVSHSLEVAFRTFDHRNQEIHFTERGDRLEALVSMLKLAVKSMSNSDRQVFQEAWLEQLITAAERDGAKIPAKSHKRKENSTEPIHATQTQENESSERPLKRLRTPMTQTGNCTDIIDLSNDSDSDQDIAKPVPAVSPSHQAAPALLPALADTITAIHPQTSTPGLPNKIVIVNPQPATAIANKAIPRVESSLRQGTLQGLWKKAIPLSAEERARRAAEAVTKFEQEQRRIQEAEERQKEHKAQHNRDLTRERQRRFREKKKAEKEAEGHSSKKAGAADPLKTLMENAADGQPTSDAFLDEVNIAEKSRPGFEGWRDERNGSRGGAKQSRASKTNWYHPFLWVHINTAMRKADWSAAGAELILKRDYPLLFKSINRGTIWKWVLRDSPRSWSPQTLSNVTNHHSLTATGRTGVLGKHMDIVDEIKKTLKDLRVSGIPVHVPLARSIMLAIIEEKQPSILNKHFQCSELFVRSFFQSVMNWTPRMATRAAAHIPSDAPDVCERAFFRIVYAMKWENIPPKLVINVDQMGMYVLPSNSRTFHDKGASQVDAVGKDEKRAYTVLVASTPTGDILPFQQVWAGKTNASLPRQNSPGMAEAKEFGFHFAVAASQSNPRSHFSTLKTMIEWIEKVMIPWVQHVIEVDGLNEDQKAVLYIDCYPVHAGEPFKTYVYTKQPNIIICFVPRNCTPVFQPADVGLQRPIKHILKQELFKYLARTHREQISSGLKPEDVWITTSLPKLRDASVLGLVEAYKFLLGPDGRDLIKKSWVKSVAKNWNLSEACLTSKEAQIALKEYLRKDSALHDEIASRMGAVLGLDDGQPPREADMDHAANDDTDIPIQAVISDAVESPEVDAIPLDDTNQGSYLVHCVKRTDDGLVAGAEEEDVWAYGENGLKWVENGVVTLPTTGPR</sequence>
<dbReference type="InterPro" id="IPR004875">
    <property type="entry name" value="DDE_SF_endonuclease_dom"/>
</dbReference>
<feature type="compositionally biased region" description="Basic and acidic residues" evidence="1">
    <location>
        <begin position="321"/>
        <end position="331"/>
    </location>
</feature>
<protein>
    <recommendedName>
        <fullName evidence="2">DDE-1 domain-containing protein</fullName>
    </recommendedName>
</protein>
<dbReference type="AlphaFoldDB" id="A0A9W8MWC1"/>
<name>A0A9W8MWC1_9AGAR</name>
<accession>A0A9W8MWC1</accession>
<feature type="domain" description="DDE-1" evidence="2">
    <location>
        <begin position="678"/>
        <end position="780"/>
    </location>
</feature>
<evidence type="ECO:0000313" key="3">
    <source>
        <dbReference type="EMBL" id="KAJ3514067.1"/>
    </source>
</evidence>
<evidence type="ECO:0000256" key="1">
    <source>
        <dbReference type="SAM" id="MobiDB-lite"/>
    </source>
</evidence>